<protein>
    <submittedName>
        <fullName evidence="1">Uncharacterized protein</fullName>
    </submittedName>
</protein>
<evidence type="ECO:0000313" key="2">
    <source>
        <dbReference type="Proteomes" id="UP001500975"/>
    </source>
</evidence>
<name>A0ABP8HEF2_9BURK</name>
<gene>
    <name evidence="1" type="ORF">GCM10023165_16780</name>
</gene>
<dbReference type="RefSeq" id="WP_345537166.1">
    <property type="nucleotide sequence ID" value="NZ_BAABGJ010000013.1"/>
</dbReference>
<comment type="caution">
    <text evidence="1">The sequence shown here is derived from an EMBL/GenBank/DDBJ whole genome shotgun (WGS) entry which is preliminary data.</text>
</comment>
<organism evidence="1 2">
    <name type="scientific">Variovorax defluvii</name>
    <dbReference type="NCBI Taxonomy" id="913761"/>
    <lineage>
        <taxon>Bacteria</taxon>
        <taxon>Pseudomonadati</taxon>
        <taxon>Pseudomonadota</taxon>
        <taxon>Betaproteobacteria</taxon>
        <taxon>Burkholderiales</taxon>
        <taxon>Comamonadaceae</taxon>
        <taxon>Variovorax</taxon>
    </lineage>
</organism>
<reference evidence="2" key="1">
    <citation type="journal article" date="2019" name="Int. J. Syst. Evol. Microbiol.">
        <title>The Global Catalogue of Microorganisms (GCM) 10K type strain sequencing project: providing services to taxonomists for standard genome sequencing and annotation.</title>
        <authorList>
            <consortium name="The Broad Institute Genomics Platform"/>
            <consortium name="The Broad Institute Genome Sequencing Center for Infectious Disease"/>
            <person name="Wu L."/>
            <person name="Ma J."/>
        </authorList>
    </citation>
    <scope>NUCLEOTIDE SEQUENCE [LARGE SCALE GENOMIC DNA]</scope>
    <source>
        <strain evidence="2">JCM 17804</strain>
    </source>
</reference>
<evidence type="ECO:0000313" key="1">
    <source>
        <dbReference type="EMBL" id="GAA4338239.1"/>
    </source>
</evidence>
<proteinExistence type="predicted"/>
<dbReference type="EMBL" id="BAABGJ010000013">
    <property type="protein sequence ID" value="GAA4338239.1"/>
    <property type="molecule type" value="Genomic_DNA"/>
</dbReference>
<sequence>MLVLREIAARPLPAMIAGGGHVDGVRVLVAAGLVKATIPPPSRTMDGYEQLPAMVTEITSLGRMMLRRFPLR</sequence>
<keyword evidence="2" id="KW-1185">Reference proteome</keyword>
<accession>A0ABP8HEF2</accession>
<dbReference type="Proteomes" id="UP001500975">
    <property type="component" value="Unassembled WGS sequence"/>
</dbReference>